<evidence type="ECO:0000259" key="2">
    <source>
        <dbReference type="PROSITE" id="PS50263"/>
    </source>
</evidence>
<keyword evidence="4" id="KW-1185">Reference proteome</keyword>
<feature type="domain" description="CN hydrolase" evidence="2">
    <location>
        <begin position="3"/>
        <end position="241"/>
    </location>
</feature>
<keyword evidence="1" id="KW-0378">Hydrolase</keyword>
<dbReference type="KEGG" id="afx:JZ786_10895"/>
<evidence type="ECO:0000313" key="3">
    <source>
        <dbReference type="EMBL" id="QSO49376.1"/>
    </source>
</evidence>
<dbReference type="Gene3D" id="3.60.110.10">
    <property type="entry name" value="Carbon-nitrogen hydrolase"/>
    <property type="match status" value="2"/>
</dbReference>
<dbReference type="InterPro" id="IPR050345">
    <property type="entry name" value="Aliph_Amidase/BUP"/>
</dbReference>
<dbReference type="PANTHER" id="PTHR43674">
    <property type="entry name" value="NITRILASE C965.09-RELATED"/>
    <property type="match status" value="1"/>
</dbReference>
<sequence length="531" mass="58327">MTLKLACIQVKANDRRDADSAWRSLRQFIRDAAAEHDFVIVPEAAYPAYFLPAFESAVSLPVSDVLREVAEIARESKTYIAFGYADGKHNAAILFDRSGTKIAEKDKSYLWHFDHRWFNPGTEVSIVGTEFGTVALVVCADARLPELVRAAALEGAKIIIDLANLTASGPYANTLTNAQCEYMLSTRARENGVWLAVADKWDVEADTVTYAGRSAVYSPDGTLIVQAPSNETKVISVDIPVGEDGEITTADPAHRPVRQPRLYQLLGADTQDLPIYRILSEAITPEFAAPYVTVSALNQSTLKSDAHLQHVRRLIEHEPHLILMPAFPGELRDVLPYQELLDREQWMLLTDIPREGARSRFVTQEGIMDTYYTTHHFPDERPTVASDDALSKVFRCSFGYIGVMHEADGLVPEAARSLMLAGADMVVWQHGMGHSDALSIARTRAAENRIYVASVFSSALSTEGNAGASFLVDPNGAVVASTLVGRPLHATGAYCSFAVSRSKSIVPGTHVLFDRKPKNYGRLLKHELASI</sequence>
<dbReference type="SUPFAM" id="SSF56317">
    <property type="entry name" value="Carbon-nitrogen hydrolase"/>
    <property type="match status" value="2"/>
</dbReference>
<proteinExistence type="predicted"/>
<dbReference type="RefSeq" id="WP_206658687.1">
    <property type="nucleotide sequence ID" value="NZ_CP071182.1"/>
</dbReference>
<dbReference type="Pfam" id="PF00795">
    <property type="entry name" value="CN_hydrolase"/>
    <property type="match status" value="2"/>
</dbReference>
<dbReference type="AlphaFoldDB" id="A0A9X7W274"/>
<dbReference type="EMBL" id="CP071182">
    <property type="protein sequence ID" value="QSO49376.1"/>
    <property type="molecule type" value="Genomic_DNA"/>
</dbReference>
<protein>
    <recommendedName>
        <fullName evidence="2">CN hydrolase domain-containing protein</fullName>
    </recommendedName>
</protein>
<gene>
    <name evidence="3" type="ORF">JZ786_10895</name>
</gene>
<evidence type="ECO:0000256" key="1">
    <source>
        <dbReference type="ARBA" id="ARBA00022801"/>
    </source>
</evidence>
<dbReference type="InterPro" id="IPR003010">
    <property type="entry name" value="C-N_Hydrolase"/>
</dbReference>
<dbReference type="GO" id="GO:0016811">
    <property type="term" value="F:hydrolase activity, acting on carbon-nitrogen (but not peptide) bonds, in linear amides"/>
    <property type="evidence" value="ECO:0007669"/>
    <property type="project" value="UniProtKB-ARBA"/>
</dbReference>
<reference evidence="3 4" key="1">
    <citation type="submission" date="2021-02" db="EMBL/GenBank/DDBJ databases">
        <title>Alicyclobacillus curvatus sp. nov. and Alicyclobacillus mengziensis sp. nov., two acidophilic bacteria isolated from acid mine drainage.</title>
        <authorList>
            <person name="Huang Y."/>
        </authorList>
    </citation>
    <scope>NUCLEOTIDE SEQUENCE [LARGE SCALE GENOMIC DNA]</scope>
    <source>
        <strain evidence="3 4">S30H14</strain>
    </source>
</reference>
<dbReference type="Proteomes" id="UP000663505">
    <property type="component" value="Chromosome"/>
</dbReference>
<organism evidence="3 4">
    <name type="scientific">Alicyclobacillus mengziensis</name>
    <dbReference type="NCBI Taxonomy" id="2931921"/>
    <lineage>
        <taxon>Bacteria</taxon>
        <taxon>Bacillati</taxon>
        <taxon>Bacillota</taxon>
        <taxon>Bacilli</taxon>
        <taxon>Bacillales</taxon>
        <taxon>Alicyclobacillaceae</taxon>
        <taxon>Alicyclobacillus</taxon>
    </lineage>
</organism>
<evidence type="ECO:0000313" key="4">
    <source>
        <dbReference type="Proteomes" id="UP000663505"/>
    </source>
</evidence>
<name>A0A9X7W274_9BACL</name>
<dbReference type="PANTHER" id="PTHR43674:SF2">
    <property type="entry name" value="BETA-UREIDOPROPIONASE"/>
    <property type="match status" value="1"/>
</dbReference>
<accession>A0A9X7W274</accession>
<dbReference type="CDD" id="cd07197">
    <property type="entry name" value="nitrilase"/>
    <property type="match status" value="1"/>
</dbReference>
<dbReference type="InterPro" id="IPR036526">
    <property type="entry name" value="C-N_Hydrolase_sf"/>
</dbReference>
<dbReference type="PROSITE" id="PS50263">
    <property type="entry name" value="CN_HYDROLASE"/>
    <property type="match status" value="1"/>
</dbReference>